<dbReference type="InterPro" id="IPR001453">
    <property type="entry name" value="MoaB/Mog_dom"/>
</dbReference>
<dbReference type="PANTHER" id="PTHR13939:SF0">
    <property type="entry name" value="NMN AMIDOHYDROLASE-LIKE PROTEIN YFAY"/>
    <property type="match status" value="1"/>
</dbReference>
<feature type="domain" description="MoaB/Mog" evidence="1">
    <location>
        <begin position="12"/>
        <end position="177"/>
    </location>
</feature>
<comment type="caution">
    <text evidence="2">The sequence shown here is derived from an EMBL/GenBank/DDBJ whole genome shotgun (WGS) entry which is preliminary data.</text>
</comment>
<dbReference type="InterPro" id="IPR036425">
    <property type="entry name" value="MoaB/Mog-like_dom_sf"/>
</dbReference>
<organism evidence="2 3">
    <name type="scientific">Coccomyxa subellipsoidea (strain C-169)</name>
    <name type="common">Green microalga</name>
    <dbReference type="NCBI Taxonomy" id="574566"/>
    <lineage>
        <taxon>Eukaryota</taxon>
        <taxon>Viridiplantae</taxon>
        <taxon>Chlorophyta</taxon>
        <taxon>core chlorophytes</taxon>
        <taxon>Trebouxiophyceae</taxon>
        <taxon>Trebouxiophyceae incertae sedis</taxon>
        <taxon>Coccomyxaceae</taxon>
        <taxon>Coccomyxa</taxon>
        <taxon>Coccomyxa subellipsoidea</taxon>
    </lineage>
</organism>
<dbReference type="eggNOG" id="KOG2644">
    <property type="taxonomic scope" value="Eukaryota"/>
</dbReference>
<dbReference type="STRING" id="574566.I0YJB2"/>
<dbReference type="PANTHER" id="PTHR13939">
    <property type="entry name" value="NICOTINAMIDE-NUCLEOTIDE AMIDOHYDROLASE PNCC"/>
    <property type="match status" value="1"/>
</dbReference>
<evidence type="ECO:0000313" key="2">
    <source>
        <dbReference type="EMBL" id="EIE18481.1"/>
    </source>
</evidence>
<evidence type="ECO:0000259" key="1">
    <source>
        <dbReference type="SMART" id="SM00852"/>
    </source>
</evidence>
<dbReference type="AlphaFoldDB" id="I0YJB2"/>
<feature type="non-terminal residue" evidence="2">
    <location>
        <position position="1"/>
    </location>
</feature>
<dbReference type="Pfam" id="PF00994">
    <property type="entry name" value="MoCF_biosynth"/>
    <property type="match status" value="1"/>
</dbReference>
<protein>
    <recommendedName>
        <fullName evidence="1">MoaB/Mog domain-containing protein</fullName>
    </recommendedName>
</protein>
<evidence type="ECO:0000313" key="3">
    <source>
        <dbReference type="Proteomes" id="UP000007264"/>
    </source>
</evidence>
<dbReference type="RefSeq" id="XP_005643025.1">
    <property type="nucleotide sequence ID" value="XM_005642968.1"/>
</dbReference>
<dbReference type="KEGG" id="csl:COCSUDRAFT_5974"/>
<dbReference type="EMBL" id="AGSI01000023">
    <property type="protein sequence ID" value="EIE18481.1"/>
    <property type="molecule type" value="Genomic_DNA"/>
</dbReference>
<name>I0YJB2_COCSC</name>
<dbReference type="OrthoDB" id="448496at2759"/>
<sequence length="249" mass="26949">SASIPTTAPKAAALIIGNEILSGSIVDTNTPWLAKLLYSRGVDLVRVEYIPDDKADISESVLKLKQRVGPDGSVFTSGGIGPTHDDVTYEAIAAAFGVGLELHQPTVERMRENYSKRGVELNEARLRMATLPQTAEVLYTPELWVPLVNLRGVYVLPGIPRLFQAMIEAHKEPFRGPTCSTVTLYTNTVEGDLADPLREVAKQHPGVNIGSYPNVAQCTDAQTFRVRLQLESRDQQALDAAAAAVTAAI</sequence>
<accession>I0YJB2</accession>
<dbReference type="GeneID" id="17036538"/>
<dbReference type="Gene3D" id="3.40.980.10">
    <property type="entry name" value="MoaB/Mog-like domain"/>
    <property type="match status" value="1"/>
</dbReference>
<dbReference type="InterPro" id="IPR050101">
    <property type="entry name" value="CinA"/>
</dbReference>
<gene>
    <name evidence="2" type="ORF">COCSUDRAFT_5974</name>
</gene>
<dbReference type="InterPro" id="IPR056596">
    <property type="entry name" value="FLAD1_M"/>
</dbReference>
<reference evidence="2 3" key="1">
    <citation type="journal article" date="2012" name="Genome Biol.">
        <title>The genome of the polar eukaryotic microalga coccomyxa subellipsoidea reveals traits of cold adaptation.</title>
        <authorList>
            <person name="Blanc G."/>
            <person name="Agarkova I."/>
            <person name="Grimwood J."/>
            <person name="Kuo A."/>
            <person name="Brueggeman A."/>
            <person name="Dunigan D."/>
            <person name="Gurnon J."/>
            <person name="Ladunga I."/>
            <person name="Lindquist E."/>
            <person name="Lucas S."/>
            <person name="Pangilinan J."/>
            <person name="Proschold T."/>
            <person name="Salamov A."/>
            <person name="Schmutz J."/>
            <person name="Weeks D."/>
            <person name="Yamada T."/>
            <person name="Claverie J.M."/>
            <person name="Grigoriev I."/>
            <person name="Van Etten J."/>
            <person name="Lomsadze A."/>
            <person name="Borodovsky M."/>
        </authorList>
    </citation>
    <scope>NUCLEOTIDE SEQUENCE [LARGE SCALE GENOMIC DNA]</scope>
    <source>
        <strain evidence="2 3">C-169</strain>
    </source>
</reference>
<dbReference type="SMART" id="SM00852">
    <property type="entry name" value="MoCF_biosynth"/>
    <property type="match status" value="1"/>
</dbReference>
<keyword evidence="3" id="KW-1185">Reference proteome</keyword>
<dbReference type="Pfam" id="PF24102">
    <property type="entry name" value="FLAD1_M"/>
    <property type="match status" value="1"/>
</dbReference>
<proteinExistence type="predicted"/>
<dbReference type="Proteomes" id="UP000007264">
    <property type="component" value="Unassembled WGS sequence"/>
</dbReference>
<dbReference type="SUPFAM" id="SSF53218">
    <property type="entry name" value="Molybdenum cofactor biosynthesis proteins"/>
    <property type="match status" value="1"/>
</dbReference>
<dbReference type="CDD" id="cd00885">
    <property type="entry name" value="cinA"/>
    <property type="match status" value="1"/>
</dbReference>
<feature type="non-terminal residue" evidence="2">
    <location>
        <position position="249"/>
    </location>
</feature>